<feature type="domain" description="Glutamyl/glutaminyl-tRNA synthetase class Ib catalytic" evidence="8">
    <location>
        <begin position="2"/>
        <end position="319"/>
    </location>
</feature>
<evidence type="ECO:0000259" key="8">
    <source>
        <dbReference type="Pfam" id="PF00749"/>
    </source>
</evidence>
<dbReference type="NCBIfam" id="TIGR00464">
    <property type="entry name" value="gltX_bact"/>
    <property type="match status" value="1"/>
</dbReference>
<dbReference type="Gene3D" id="3.40.50.620">
    <property type="entry name" value="HUPs"/>
    <property type="match status" value="1"/>
</dbReference>
<dbReference type="EMBL" id="FMSV02000380">
    <property type="protein sequence ID" value="SEH05781.1"/>
    <property type="molecule type" value="Genomic_DNA"/>
</dbReference>
<sequence length="477" mass="53452">MIKTRFAPSPTGLVHLGNIRTALFNALLAYHNQGIFLLRIEDTDQERSEQRYVEQLMADLRWLGLDWQEGNIETGSGQGQYAPYAQSQRGDIYNHYYQQLEQSGLVYPCFCSPEELSISRKLQRSAGQAPRYTGTCSHLQADEVANKLAQGLKPTLRFRVPRGEVIQFDDVVRGLQKFQSDDIGDFIIRRADNTPAFFFCNAVDDALMQVTHVLRGEDHLTNTPRQLLILNALGLTAPQYGHISLIVGTDNTPLSKRHGSRSIQALAAEGWLPIAINNYLARLGHSGGRNELLPLTELAADFDIKRLGKTPAKYDEDQLLYWQQQAVLHSDEQTLADWLNDTRTLVPEAQYAEFVSAIRGNITFPKDAILWAQILFAQHFAETENWDYSDPAREQIQQAGSAFFQQAVNALETANGAWSELTKVLKKTTDKKGKALFMPLRAALTGQTHGPEMGRLLPLLGQQEASLRLQRAADMSG</sequence>
<name>A0A1H6F8Q8_9GAMM</name>
<organism evidence="10 12">
    <name type="scientific">Candidatus Venteria ishoeyi</name>
    <dbReference type="NCBI Taxonomy" id="1899563"/>
    <lineage>
        <taxon>Bacteria</taxon>
        <taxon>Pseudomonadati</taxon>
        <taxon>Pseudomonadota</taxon>
        <taxon>Gammaproteobacteria</taxon>
        <taxon>Thiotrichales</taxon>
        <taxon>Thiotrichaceae</taxon>
        <taxon>Venteria</taxon>
    </lineage>
</organism>
<dbReference type="PROSITE" id="PS00178">
    <property type="entry name" value="AA_TRNA_LIGASE_I"/>
    <property type="match status" value="1"/>
</dbReference>
<dbReference type="InterPro" id="IPR020751">
    <property type="entry name" value="aa-tRNA-synth_I_codon-bd_sub2"/>
</dbReference>
<dbReference type="SUPFAM" id="SSF48163">
    <property type="entry name" value="An anticodon-binding domain of class I aminoacyl-tRNA synthetases"/>
    <property type="match status" value="1"/>
</dbReference>
<dbReference type="InterPro" id="IPR033910">
    <property type="entry name" value="GluRS_core"/>
</dbReference>
<evidence type="ECO:0000256" key="7">
    <source>
        <dbReference type="HAMAP-Rule" id="MF_00022"/>
    </source>
</evidence>
<dbReference type="InterPro" id="IPR014729">
    <property type="entry name" value="Rossmann-like_a/b/a_fold"/>
</dbReference>
<proteinExistence type="inferred from homology"/>
<evidence type="ECO:0000256" key="3">
    <source>
        <dbReference type="ARBA" id="ARBA00022741"/>
    </source>
</evidence>
<dbReference type="GO" id="GO:0000049">
    <property type="term" value="F:tRNA binding"/>
    <property type="evidence" value="ECO:0007669"/>
    <property type="project" value="InterPro"/>
</dbReference>
<dbReference type="InterPro" id="IPR000924">
    <property type="entry name" value="Glu/Gln-tRNA-synth"/>
</dbReference>
<dbReference type="Pfam" id="PF19269">
    <property type="entry name" value="Anticodon_2"/>
    <property type="match status" value="1"/>
</dbReference>
<dbReference type="GO" id="GO:0008270">
    <property type="term" value="F:zinc ion binding"/>
    <property type="evidence" value="ECO:0007669"/>
    <property type="project" value="UniProtKB-UniRule"/>
</dbReference>
<dbReference type="Gene3D" id="1.10.10.350">
    <property type="match status" value="1"/>
</dbReference>
<protein>
    <recommendedName>
        <fullName evidence="7">Glutamate--tRNA ligase</fullName>
        <ecNumber evidence="7">6.1.1.17</ecNumber>
    </recommendedName>
    <alternativeName>
        <fullName evidence="7">Glutamyl-tRNA synthetase</fullName>
        <shortName evidence="7">GluRS</shortName>
    </alternativeName>
</protein>
<dbReference type="PANTHER" id="PTHR43311:SF2">
    <property type="entry name" value="GLUTAMATE--TRNA LIGASE, MITOCHONDRIAL-RELATED"/>
    <property type="match status" value="1"/>
</dbReference>
<keyword evidence="7" id="KW-0963">Cytoplasm</keyword>
<evidence type="ECO:0000259" key="9">
    <source>
        <dbReference type="Pfam" id="PF19269"/>
    </source>
</evidence>
<feature type="domain" description="Aminoacyl-tRNA synthetase class I anticodon-binding" evidence="9">
    <location>
        <begin position="346"/>
        <end position="472"/>
    </location>
</feature>
<evidence type="ECO:0000256" key="4">
    <source>
        <dbReference type="ARBA" id="ARBA00022840"/>
    </source>
</evidence>
<keyword evidence="4 7" id="KW-0067">ATP-binding</keyword>
<dbReference type="InterPro" id="IPR004527">
    <property type="entry name" value="Glu-tRNA-ligase_bac/mito"/>
</dbReference>
<comment type="similarity">
    <text evidence="1 7">Belongs to the class-I aminoacyl-tRNA synthetase family. Glutamate--tRNA ligase type 1 subfamily.</text>
</comment>
<feature type="short sequence motif" description="'HIGH' region" evidence="7">
    <location>
        <begin position="8"/>
        <end position="18"/>
    </location>
</feature>
<keyword evidence="6 7" id="KW-0030">Aminoacyl-tRNA synthetase</keyword>
<comment type="subunit">
    <text evidence="7">Monomer.</text>
</comment>
<comment type="cofactor">
    <cofactor evidence="7">
        <name>Zn(2+)</name>
        <dbReference type="ChEBI" id="CHEBI:29105"/>
    </cofactor>
    <text evidence="7">Binds 1 zinc ion per subunit.</text>
</comment>
<evidence type="ECO:0000313" key="11">
    <source>
        <dbReference type="EMBL" id="SEH07391.1"/>
    </source>
</evidence>
<dbReference type="RefSeq" id="WP_286019227.1">
    <property type="nucleotide sequence ID" value="NZ_FMSV02000380.1"/>
</dbReference>
<keyword evidence="7" id="KW-0862">Zinc</keyword>
<feature type="short sequence motif" description="'KMSKS' region" evidence="7">
    <location>
        <begin position="253"/>
        <end position="257"/>
    </location>
</feature>
<evidence type="ECO:0000256" key="1">
    <source>
        <dbReference type="ARBA" id="ARBA00007894"/>
    </source>
</evidence>
<dbReference type="GO" id="GO:0004818">
    <property type="term" value="F:glutamate-tRNA ligase activity"/>
    <property type="evidence" value="ECO:0007669"/>
    <property type="project" value="UniProtKB-UniRule"/>
</dbReference>
<feature type="binding site" evidence="7">
    <location>
        <position position="138"/>
    </location>
    <ligand>
        <name>Zn(2+)</name>
        <dbReference type="ChEBI" id="CHEBI:29105"/>
    </ligand>
</feature>
<dbReference type="SUPFAM" id="SSF52374">
    <property type="entry name" value="Nucleotidylyl transferase"/>
    <property type="match status" value="1"/>
</dbReference>
<dbReference type="InterPro" id="IPR001412">
    <property type="entry name" value="aa-tRNA-synth_I_CS"/>
</dbReference>
<dbReference type="PANTHER" id="PTHR43311">
    <property type="entry name" value="GLUTAMATE--TRNA LIGASE"/>
    <property type="match status" value="1"/>
</dbReference>
<dbReference type="CDD" id="cd00808">
    <property type="entry name" value="GluRS_core"/>
    <property type="match status" value="1"/>
</dbReference>
<feature type="binding site" evidence="7">
    <location>
        <position position="109"/>
    </location>
    <ligand>
        <name>Zn(2+)</name>
        <dbReference type="ChEBI" id="CHEBI:29105"/>
    </ligand>
</feature>
<reference evidence="10 12" key="1">
    <citation type="submission" date="2016-10" db="EMBL/GenBank/DDBJ databases">
        <authorList>
            <person name="de Groot N.N."/>
        </authorList>
    </citation>
    <scope>NUCLEOTIDE SEQUENCE [LARGE SCALE GENOMIC DNA]</scope>
    <source>
        <strain evidence="10">MBHS1</strain>
    </source>
</reference>
<dbReference type="Pfam" id="PF00749">
    <property type="entry name" value="tRNA-synt_1c"/>
    <property type="match status" value="1"/>
</dbReference>
<gene>
    <name evidence="10" type="primary">gltX1_1</name>
    <name evidence="7" type="synonym">gltX</name>
    <name evidence="11" type="synonym">gltX1_2</name>
    <name evidence="10" type="ORF">MBHS_01636</name>
    <name evidence="11" type="ORF">MBHS_03266</name>
</gene>
<evidence type="ECO:0000256" key="2">
    <source>
        <dbReference type="ARBA" id="ARBA00022598"/>
    </source>
</evidence>
<dbReference type="InterPro" id="IPR020058">
    <property type="entry name" value="Glu/Gln-tRNA-synth_Ib_cat-dom"/>
</dbReference>
<keyword evidence="2 7" id="KW-0436">Ligase</keyword>
<dbReference type="PRINTS" id="PR00987">
    <property type="entry name" value="TRNASYNTHGLU"/>
</dbReference>
<accession>A0A1H6F8Q8</accession>
<feature type="binding site" evidence="7">
    <location>
        <position position="256"/>
    </location>
    <ligand>
        <name>ATP</name>
        <dbReference type="ChEBI" id="CHEBI:30616"/>
    </ligand>
</feature>
<comment type="catalytic activity">
    <reaction evidence="7">
        <text>tRNA(Glu) + L-glutamate + ATP = L-glutamyl-tRNA(Glu) + AMP + diphosphate</text>
        <dbReference type="Rhea" id="RHEA:23540"/>
        <dbReference type="Rhea" id="RHEA-COMP:9663"/>
        <dbReference type="Rhea" id="RHEA-COMP:9680"/>
        <dbReference type="ChEBI" id="CHEBI:29985"/>
        <dbReference type="ChEBI" id="CHEBI:30616"/>
        <dbReference type="ChEBI" id="CHEBI:33019"/>
        <dbReference type="ChEBI" id="CHEBI:78442"/>
        <dbReference type="ChEBI" id="CHEBI:78520"/>
        <dbReference type="ChEBI" id="CHEBI:456215"/>
        <dbReference type="EC" id="6.1.1.17"/>
    </reaction>
</comment>
<comment type="subcellular location">
    <subcellularLocation>
        <location evidence="7">Cytoplasm</location>
    </subcellularLocation>
</comment>
<dbReference type="InterPro" id="IPR049940">
    <property type="entry name" value="GluQ/Sye"/>
</dbReference>
<dbReference type="InterPro" id="IPR045462">
    <property type="entry name" value="aa-tRNA-synth_I_cd-bd"/>
</dbReference>
<evidence type="ECO:0000256" key="5">
    <source>
        <dbReference type="ARBA" id="ARBA00022917"/>
    </source>
</evidence>
<evidence type="ECO:0000313" key="10">
    <source>
        <dbReference type="EMBL" id="SEH05781.1"/>
    </source>
</evidence>
<keyword evidence="3 7" id="KW-0547">Nucleotide-binding</keyword>
<dbReference type="Proteomes" id="UP000236724">
    <property type="component" value="Unassembled WGS sequence"/>
</dbReference>
<feature type="binding site" evidence="7">
    <location>
        <position position="136"/>
    </location>
    <ligand>
        <name>Zn(2+)</name>
        <dbReference type="ChEBI" id="CHEBI:29105"/>
    </ligand>
</feature>
<dbReference type="EMBL" id="FMSV02000529">
    <property type="protein sequence ID" value="SEH07391.1"/>
    <property type="molecule type" value="Genomic_DNA"/>
</dbReference>
<dbReference type="InterPro" id="IPR008925">
    <property type="entry name" value="aa_tRNA-synth_I_cd-bd_sf"/>
</dbReference>
<comment type="function">
    <text evidence="7">Catalyzes the attachment of glutamate to tRNA(Glu) in a two-step reaction: glutamate is first activated by ATP to form Glu-AMP and then transferred to the acceptor end of tRNA(Glu).</text>
</comment>
<dbReference type="AlphaFoldDB" id="A0A1H6F8Q8"/>
<evidence type="ECO:0000313" key="12">
    <source>
        <dbReference type="Proteomes" id="UP000236724"/>
    </source>
</evidence>
<dbReference type="GO" id="GO:0005524">
    <property type="term" value="F:ATP binding"/>
    <property type="evidence" value="ECO:0007669"/>
    <property type="project" value="UniProtKB-UniRule"/>
</dbReference>
<dbReference type="HAMAP" id="MF_00022">
    <property type="entry name" value="Glu_tRNA_synth_type1"/>
    <property type="match status" value="1"/>
</dbReference>
<keyword evidence="12" id="KW-1185">Reference proteome</keyword>
<dbReference type="GO" id="GO:0006424">
    <property type="term" value="P:glutamyl-tRNA aminoacylation"/>
    <property type="evidence" value="ECO:0007669"/>
    <property type="project" value="UniProtKB-UniRule"/>
</dbReference>
<keyword evidence="7" id="KW-0479">Metal-binding</keyword>
<keyword evidence="5 7" id="KW-0648">Protein biosynthesis</keyword>
<evidence type="ECO:0000256" key="6">
    <source>
        <dbReference type="ARBA" id="ARBA00023146"/>
    </source>
</evidence>
<feature type="binding site" evidence="7">
    <location>
        <position position="111"/>
    </location>
    <ligand>
        <name>Zn(2+)</name>
        <dbReference type="ChEBI" id="CHEBI:29105"/>
    </ligand>
</feature>
<dbReference type="GO" id="GO:0005829">
    <property type="term" value="C:cytosol"/>
    <property type="evidence" value="ECO:0007669"/>
    <property type="project" value="TreeGrafter"/>
</dbReference>
<dbReference type="EC" id="6.1.1.17" evidence="7"/>